<evidence type="ECO:0000313" key="13">
    <source>
        <dbReference type="Proteomes" id="UP000054097"/>
    </source>
</evidence>
<keyword evidence="3" id="KW-0227">DNA damage</keyword>
<evidence type="ECO:0000259" key="11">
    <source>
        <dbReference type="PROSITE" id="PS51204"/>
    </source>
</evidence>
<evidence type="ECO:0000256" key="9">
    <source>
        <dbReference type="SAM" id="MobiDB-lite"/>
    </source>
</evidence>
<dbReference type="OrthoDB" id="5364245at2759"/>
<comment type="function">
    <text evidence="7">Component of the NuA4 histone acetyltransferase complex which is involved in transcriptional activation of selected genes principally by acetylation of nucleosomal histone H4 and H2A. The NuA4 complex is also involved in DNA repair.</text>
</comment>
<dbReference type="SMART" id="SM00573">
    <property type="entry name" value="HSA"/>
    <property type="match status" value="1"/>
</dbReference>
<dbReference type="AlphaFoldDB" id="A0A0C3BE89"/>
<dbReference type="InterPro" id="IPR001005">
    <property type="entry name" value="SANT/Myb"/>
</dbReference>
<evidence type="ECO:0000256" key="7">
    <source>
        <dbReference type="ARBA" id="ARBA00025178"/>
    </source>
</evidence>
<dbReference type="Pfam" id="PF07529">
    <property type="entry name" value="HSA"/>
    <property type="match status" value="1"/>
</dbReference>
<keyword evidence="4" id="KW-0156">Chromatin regulator</keyword>
<keyword evidence="5" id="KW-0234">DNA repair</keyword>
<feature type="compositionally biased region" description="Basic and acidic residues" evidence="9">
    <location>
        <begin position="379"/>
        <end position="406"/>
    </location>
</feature>
<reference evidence="13" key="2">
    <citation type="submission" date="2015-01" db="EMBL/GenBank/DDBJ databases">
        <title>Evolutionary Origins and Diversification of the Mycorrhizal Mutualists.</title>
        <authorList>
            <consortium name="DOE Joint Genome Institute"/>
            <consortium name="Mycorrhizal Genomics Consortium"/>
            <person name="Kohler A."/>
            <person name="Kuo A."/>
            <person name="Nagy L.G."/>
            <person name="Floudas D."/>
            <person name="Copeland A."/>
            <person name="Barry K.W."/>
            <person name="Cichocki N."/>
            <person name="Veneault-Fourrey C."/>
            <person name="LaButti K."/>
            <person name="Lindquist E.A."/>
            <person name="Lipzen A."/>
            <person name="Lundell T."/>
            <person name="Morin E."/>
            <person name="Murat C."/>
            <person name="Riley R."/>
            <person name="Ohm R."/>
            <person name="Sun H."/>
            <person name="Tunlid A."/>
            <person name="Henrissat B."/>
            <person name="Grigoriev I.V."/>
            <person name="Hibbett D.S."/>
            <person name="Martin F."/>
        </authorList>
    </citation>
    <scope>NUCLEOTIDE SEQUENCE [LARGE SCALE GENOMIC DNA]</scope>
    <source>
        <strain evidence="13">MAFF 305830</strain>
    </source>
</reference>
<feature type="region of interest" description="Disordered" evidence="9">
    <location>
        <begin position="689"/>
        <end position="715"/>
    </location>
</feature>
<evidence type="ECO:0000256" key="2">
    <source>
        <dbReference type="ARBA" id="ARBA00008913"/>
    </source>
</evidence>
<feature type="region of interest" description="Disordered" evidence="9">
    <location>
        <begin position="989"/>
        <end position="1011"/>
    </location>
</feature>
<feature type="region of interest" description="Disordered" evidence="9">
    <location>
        <begin position="332"/>
        <end position="438"/>
    </location>
</feature>
<keyword evidence="13" id="KW-1185">Reference proteome</keyword>
<evidence type="ECO:0000256" key="5">
    <source>
        <dbReference type="ARBA" id="ARBA00023204"/>
    </source>
</evidence>
<comment type="similarity">
    <text evidence="2">Belongs to the EAF1 family.</text>
</comment>
<reference evidence="12 13" key="1">
    <citation type="submission" date="2014-04" db="EMBL/GenBank/DDBJ databases">
        <authorList>
            <consortium name="DOE Joint Genome Institute"/>
            <person name="Kuo A."/>
            <person name="Zuccaro A."/>
            <person name="Kohler A."/>
            <person name="Nagy L.G."/>
            <person name="Floudas D."/>
            <person name="Copeland A."/>
            <person name="Barry K.W."/>
            <person name="Cichocki N."/>
            <person name="Veneault-Fourrey C."/>
            <person name="LaButti K."/>
            <person name="Lindquist E.A."/>
            <person name="Lipzen A."/>
            <person name="Lundell T."/>
            <person name="Morin E."/>
            <person name="Murat C."/>
            <person name="Sun H."/>
            <person name="Tunlid A."/>
            <person name="Henrissat B."/>
            <person name="Grigoriev I.V."/>
            <person name="Hibbett D.S."/>
            <person name="Martin F."/>
            <person name="Nordberg H.P."/>
            <person name="Cantor M.N."/>
            <person name="Hua S.X."/>
        </authorList>
    </citation>
    <scope>NUCLEOTIDE SEQUENCE [LARGE SCALE GENOMIC DNA]</scope>
    <source>
        <strain evidence="12 13">MAFF 305830</strain>
    </source>
</reference>
<dbReference type="Proteomes" id="UP000054097">
    <property type="component" value="Unassembled WGS sequence"/>
</dbReference>
<dbReference type="PANTHER" id="PTHR46459">
    <property type="entry name" value="E1A-BINDING PROTEIN P400-RELATED"/>
    <property type="match status" value="1"/>
</dbReference>
<dbReference type="GO" id="GO:0005634">
    <property type="term" value="C:nucleus"/>
    <property type="evidence" value="ECO:0007669"/>
    <property type="project" value="UniProtKB-SubCell"/>
</dbReference>
<sequence>MNVEDGKSLEEIRAEYIAARVQGLQQLVEERKILARNVYAMTKVSGSLFRLPSLAAINEEQFRQYLDAYPMKTDGTVSFGAYNPASMPSDEFLLGPTYSRNKPIHSGIIPSVNVQLYSDEEQDEDEKMDVEFNSKYPLKINWTKAGREDPRNARPPLFTSNYSSVLPTPPAQQLRDDFNRPAEYGTTIVKKEKGSDKENQAKQPIDYTRWQATLTHNPTYKLVRKASKCLTTKDWNTSIQELVLFRAFERIDELRSANSWSFRQPKRQVIQQPKDHWAYLLDEAKWMQADFHEERKWKRALALELALAVVEWHHASPEERVALRGYYQAPDPDEFAEPVERGVPQEETEDIELPEKPQIVADEESDSDEEVQAVIQPTDTDKEDKDENAMEVVKPTEPEFTVKTEEPEPEPSDLNNLPNGEDEDRKPSMSEARELDDTKNPILYTVDAKKAEAALNYRKERSLVANLDGSALWVDPTELSSAQAKKEGQDKTKVEWEAIFSDMPAYNMEPAPEDPSTPSVQRNDEVQSESIPISRFADSQPLLLGALQPALRLHDGKWDTFDQKPVSADEGERPVPMRSRGVERLPALTNSRNIAKILASRAPNSAPWTPSDDKLLKKLAEQYAGNWRLVADAFNFYRRSNSMERRVTAHCYIRYDLLWGDHANGIDGDVSMDGISGDSPIRTMDLKFPNPNAAAGQGRVRPRTSEEFVPTAVPGDDDPKFMRHKFVHRAIKRAMKKREEESKSKDVHRHMMVPHQSHEIIMKSKFCTPQELGKLKREGEEKRLIEMQKRRQIELRHAHEQARMRALQAQGHQQSLHPNGVVPNPMAGINGNQPLNGGGVPLVMRGPGAVPNISQQGGANMMAAVQRSANGEMSSSMQSAMMLLQQQQNQQRLAALNGSPPRPQSAASILSQGAMAGGQPQAALLARQHAAMQDPNFRAQLHANAMAQMTQNQLSQMQGMTPDAMAILRHQQMQQQQAQAQAQARAVAQQMAASAAANVAAQQQQQPQGQI</sequence>
<dbReference type="GO" id="GO:0006281">
    <property type="term" value="P:DNA repair"/>
    <property type="evidence" value="ECO:0007669"/>
    <property type="project" value="UniProtKB-KW"/>
</dbReference>
<dbReference type="GO" id="GO:0003682">
    <property type="term" value="F:chromatin binding"/>
    <property type="evidence" value="ECO:0007669"/>
    <property type="project" value="TreeGrafter"/>
</dbReference>
<feature type="region of interest" description="Disordered" evidence="9">
    <location>
        <begin position="146"/>
        <end position="177"/>
    </location>
</feature>
<feature type="compositionally biased region" description="Acidic residues" evidence="9">
    <location>
        <begin position="361"/>
        <end position="371"/>
    </location>
</feature>
<organism evidence="12 13">
    <name type="scientific">Serendipita vermifera MAFF 305830</name>
    <dbReference type="NCBI Taxonomy" id="933852"/>
    <lineage>
        <taxon>Eukaryota</taxon>
        <taxon>Fungi</taxon>
        <taxon>Dikarya</taxon>
        <taxon>Basidiomycota</taxon>
        <taxon>Agaricomycotina</taxon>
        <taxon>Agaricomycetes</taxon>
        <taxon>Sebacinales</taxon>
        <taxon>Serendipitaceae</taxon>
        <taxon>Serendipita</taxon>
    </lineage>
</organism>
<feature type="compositionally biased region" description="Basic and acidic residues" evidence="9">
    <location>
        <begin position="423"/>
        <end position="438"/>
    </location>
</feature>
<dbReference type="InterPro" id="IPR009057">
    <property type="entry name" value="Homeodomain-like_sf"/>
</dbReference>
<keyword evidence="6" id="KW-0539">Nucleus</keyword>
<dbReference type="PROSITE" id="PS50090">
    <property type="entry name" value="MYB_LIKE"/>
    <property type="match status" value="1"/>
</dbReference>
<feature type="domain" description="Myb-like" evidence="10">
    <location>
        <begin position="600"/>
        <end position="659"/>
    </location>
</feature>
<accession>A0A0C3BE89</accession>
<evidence type="ECO:0000256" key="4">
    <source>
        <dbReference type="ARBA" id="ARBA00022853"/>
    </source>
</evidence>
<dbReference type="GO" id="GO:0006325">
    <property type="term" value="P:chromatin organization"/>
    <property type="evidence" value="ECO:0007669"/>
    <property type="project" value="UniProtKB-KW"/>
</dbReference>
<evidence type="ECO:0000259" key="10">
    <source>
        <dbReference type="PROSITE" id="PS50090"/>
    </source>
</evidence>
<evidence type="ECO:0000256" key="3">
    <source>
        <dbReference type="ARBA" id="ARBA00022763"/>
    </source>
</evidence>
<evidence type="ECO:0000256" key="6">
    <source>
        <dbReference type="ARBA" id="ARBA00023242"/>
    </source>
</evidence>
<gene>
    <name evidence="12" type="ORF">M408DRAFT_328053</name>
</gene>
<evidence type="ECO:0000256" key="1">
    <source>
        <dbReference type="ARBA" id="ARBA00004123"/>
    </source>
</evidence>
<dbReference type="Pfam" id="PF13921">
    <property type="entry name" value="Myb_DNA-bind_6"/>
    <property type="match status" value="1"/>
</dbReference>
<dbReference type="GO" id="GO:0035267">
    <property type="term" value="C:NuA4 histone acetyltransferase complex"/>
    <property type="evidence" value="ECO:0007669"/>
    <property type="project" value="TreeGrafter"/>
</dbReference>
<feature type="domain" description="HSA" evidence="11">
    <location>
        <begin position="264"/>
        <end position="345"/>
    </location>
</feature>
<evidence type="ECO:0000256" key="8">
    <source>
        <dbReference type="ARBA" id="ARBA00029670"/>
    </source>
</evidence>
<proteinExistence type="inferred from homology"/>
<dbReference type="EMBL" id="KN824284">
    <property type="protein sequence ID" value="KIM30469.1"/>
    <property type="molecule type" value="Genomic_DNA"/>
</dbReference>
<dbReference type="STRING" id="933852.A0A0C3BE89"/>
<comment type="subcellular location">
    <subcellularLocation>
        <location evidence="1">Nucleus</location>
    </subcellularLocation>
</comment>
<dbReference type="PROSITE" id="PS51204">
    <property type="entry name" value="HSA"/>
    <property type="match status" value="1"/>
</dbReference>
<dbReference type="HOGENOM" id="CLU_297736_0_0_1"/>
<dbReference type="CDD" id="cd00167">
    <property type="entry name" value="SANT"/>
    <property type="match status" value="1"/>
</dbReference>
<protein>
    <recommendedName>
        <fullName evidence="8">Vacuolar import and degradation protein 21</fullName>
    </recommendedName>
</protein>
<dbReference type="InterPro" id="IPR014012">
    <property type="entry name" value="HSA_dom"/>
</dbReference>
<name>A0A0C3BE89_SERVB</name>
<evidence type="ECO:0000313" key="12">
    <source>
        <dbReference type="EMBL" id="KIM30469.1"/>
    </source>
</evidence>
<dbReference type="PANTHER" id="PTHR46459:SF1">
    <property type="entry name" value="E1A-BINDING PROTEIN P400"/>
    <property type="match status" value="1"/>
</dbReference>
<dbReference type="SUPFAM" id="SSF46689">
    <property type="entry name" value="Homeodomain-like"/>
    <property type="match status" value="1"/>
</dbReference>